<keyword evidence="1" id="KW-1133">Transmembrane helix</keyword>
<dbReference type="EMBL" id="AZHD01000002">
    <property type="protein sequence ID" value="OAA66987.1"/>
    <property type="molecule type" value="Genomic_DNA"/>
</dbReference>
<evidence type="ECO:0000313" key="3">
    <source>
        <dbReference type="Proteomes" id="UP000076874"/>
    </source>
</evidence>
<comment type="caution">
    <text evidence="2">The sequence shown here is derived from an EMBL/GenBank/DDBJ whole genome shotgun (WGS) entry which is preliminary data.</text>
</comment>
<dbReference type="OrthoDB" id="3524679at2759"/>
<keyword evidence="1" id="KW-0472">Membrane</keyword>
<sequence>MFSKRIRQYFICLVAIVVCIFYILTLVGCISTSPGLPGLFLVKIANNHTQADVRVGLFGICAGLGNNLTCASTFGQNLTGAGGHYVLPGTTMPAASALQPLLALAAGIQSNSAGPGGVVAVVFVPLLIGCIFFVTAVGALLAHEAFAGHQDGNTTYADGKAAAAFGHKQRAWQVVGLLTTYSVAAAVGAATAATVASRALLFAGTVLPGSTNTAASANASSTSMLVTSGVALPVLIWLIVFMTLSWHLLMTLVWRKI</sequence>
<feature type="transmembrane region" description="Helical" evidence="1">
    <location>
        <begin position="118"/>
        <end position="142"/>
    </location>
</feature>
<feature type="transmembrane region" description="Helical" evidence="1">
    <location>
        <begin position="230"/>
        <end position="254"/>
    </location>
</feature>
<dbReference type="AlphaFoldDB" id="A0A167Z297"/>
<protein>
    <submittedName>
        <fullName evidence="2">Uncharacterized protein</fullName>
    </submittedName>
</protein>
<keyword evidence="1" id="KW-0812">Transmembrane</keyword>
<evidence type="ECO:0000313" key="2">
    <source>
        <dbReference type="EMBL" id="OAA66987.1"/>
    </source>
</evidence>
<name>A0A167Z297_9HYPO</name>
<dbReference type="PROSITE" id="PS51257">
    <property type="entry name" value="PROKAR_LIPOPROTEIN"/>
    <property type="match status" value="1"/>
</dbReference>
<proteinExistence type="predicted"/>
<organism evidence="2 3">
    <name type="scientific">Niveomyces insectorum RCEF 264</name>
    <dbReference type="NCBI Taxonomy" id="1081102"/>
    <lineage>
        <taxon>Eukaryota</taxon>
        <taxon>Fungi</taxon>
        <taxon>Dikarya</taxon>
        <taxon>Ascomycota</taxon>
        <taxon>Pezizomycotina</taxon>
        <taxon>Sordariomycetes</taxon>
        <taxon>Hypocreomycetidae</taxon>
        <taxon>Hypocreales</taxon>
        <taxon>Cordycipitaceae</taxon>
        <taxon>Niveomyces</taxon>
    </lineage>
</organism>
<accession>A0A167Z297</accession>
<evidence type="ECO:0000256" key="1">
    <source>
        <dbReference type="SAM" id="Phobius"/>
    </source>
</evidence>
<reference evidence="2 3" key="1">
    <citation type="journal article" date="2016" name="Genome Biol. Evol.">
        <title>Divergent and convergent evolution of fungal pathogenicity.</title>
        <authorList>
            <person name="Shang Y."/>
            <person name="Xiao G."/>
            <person name="Zheng P."/>
            <person name="Cen K."/>
            <person name="Zhan S."/>
            <person name="Wang C."/>
        </authorList>
    </citation>
    <scope>NUCLEOTIDE SEQUENCE [LARGE SCALE GENOMIC DNA]</scope>
    <source>
        <strain evidence="2 3">RCEF 264</strain>
    </source>
</reference>
<feature type="transmembrane region" description="Helical" evidence="1">
    <location>
        <begin position="174"/>
        <end position="196"/>
    </location>
</feature>
<gene>
    <name evidence="2" type="ORF">SPI_01563</name>
</gene>
<dbReference type="STRING" id="1081102.A0A167Z297"/>
<feature type="transmembrane region" description="Helical" evidence="1">
    <location>
        <begin position="9"/>
        <end position="33"/>
    </location>
</feature>
<dbReference type="Proteomes" id="UP000076874">
    <property type="component" value="Unassembled WGS sequence"/>
</dbReference>
<keyword evidence="3" id="KW-1185">Reference proteome</keyword>